<dbReference type="InterPro" id="IPR010499">
    <property type="entry name" value="AraC_E-bd"/>
</dbReference>
<dbReference type="SUPFAM" id="SSF55136">
    <property type="entry name" value="Probable bacterial effector-binding domain"/>
    <property type="match status" value="1"/>
</dbReference>
<keyword evidence="3" id="KW-1185">Reference proteome</keyword>
<dbReference type="SMART" id="SM00871">
    <property type="entry name" value="AraC_E_bind"/>
    <property type="match status" value="1"/>
</dbReference>
<proteinExistence type="predicted"/>
<evidence type="ECO:0000259" key="1">
    <source>
        <dbReference type="SMART" id="SM00871"/>
    </source>
</evidence>
<accession>A0A511Z7I9</accession>
<comment type="caution">
    <text evidence="2">The sequence shown here is derived from an EMBL/GenBank/DDBJ whole genome shotgun (WGS) entry which is preliminary data.</text>
</comment>
<reference evidence="2 3" key="1">
    <citation type="submission" date="2019-07" db="EMBL/GenBank/DDBJ databases">
        <title>Whole genome shotgun sequence of Sporosarcina luteola NBRC 105378.</title>
        <authorList>
            <person name="Hosoyama A."/>
            <person name="Uohara A."/>
            <person name="Ohji S."/>
            <person name="Ichikawa N."/>
        </authorList>
    </citation>
    <scope>NUCLEOTIDE SEQUENCE [LARGE SCALE GENOMIC DNA]</scope>
    <source>
        <strain evidence="2 3">NBRC 105378</strain>
    </source>
</reference>
<organism evidence="2 3">
    <name type="scientific">Sporosarcina luteola</name>
    <dbReference type="NCBI Taxonomy" id="582850"/>
    <lineage>
        <taxon>Bacteria</taxon>
        <taxon>Bacillati</taxon>
        <taxon>Bacillota</taxon>
        <taxon>Bacilli</taxon>
        <taxon>Bacillales</taxon>
        <taxon>Caryophanaceae</taxon>
        <taxon>Sporosarcina</taxon>
    </lineage>
</organism>
<protein>
    <recommendedName>
        <fullName evidence="1">AraC effector-binding domain-containing protein</fullName>
    </recommendedName>
</protein>
<name>A0A511Z7I9_9BACL</name>
<gene>
    <name evidence="2" type="ORF">SLU01_17270</name>
</gene>
<dbReference type="OrthoDB" id="9773308at2"/>
<evidence type="ECO:0000313" key="2">
    <source>
        <dbReference type="EMBL" id="GEN83415.1"/>
    </source>
</evidence>
<dbReference type="AlphaFoldDB" id="A0A511Z7I9"/>
<evidence type="ECO:0000313" key="3">
    <source>
        <dbReference type="Proteomes" id="UP000321901"/>
    </source>
</evidence>
<dbReference type="InterPro" id="IPR029442">
    <property type="entry name" value="GyrI-like"/>
</dbReference>
<dbReference type="Pfam" id="PF06445">
    <property type="entry name" value="GyrI-like"/>
    <property type="match status" value="1"/>
</dbReference>
<dbReference type="InterPro" id="IPR011256">
    <property type="entry name" value="Reg_factor_effector_dom_sf"/>
</dbReference>
<feature type="domain" description="AraC effector-binding" evidence="1">
    <location>
        <begin position="7"/>
        <end position="145"/>
    </location>
</feature>
<dbReference type="EMBL" id="BJYL01000022">
    <property type="protein sequence ID" value="GEN83415.1"/>
    <property type="molecule type" value="Genomic_DNA"/>
</dbReference>
<dbReference type="Proteomes" id="UP000321901">
    <property type="component" value="Unassembled WGS sequence"/>
</dbReference>
<sequence>MKVMREMETRIELVKQFTVKGYEMNGPVSEIPKLWDELNGIIEEKGATPEDSFGITLGMGNGNFHYLAGIDAQLAEGFTDTKELTIPEGKFIVAKVEGGVGAIPAAFDALLRNPDVKLRHSYGFEKYIHPIGFDGYETEVWVAIE</sequence>
<dbReference type="Gene3D" id="3.20.80.10">
    <property type="entry name" value="Regulatory factor, effector binding domain"/>
    <property type="match status" value="1"/>
</dbReference>